<dbReference type="GO" id="GO:0006152">
    <property type="term" value="P:purine nucleoside catabolic process"/>
    <property type="evidence" value="ECO:0007669"/>
    <property type="project" value="TreeGrafter"/>
</dbReference>
<organism evidence="4 5">
    <name type="scientific">Enterocloster lavalensis</name>
    <dbReference type="NCBI Taxonomy" id="460384"/>
    <lineage>
        <taxon>Bacteria</taxon>
        <taxon>Bacillati</taxon>
        <taxon>Bacillota</taxon>
        <taxon>Clostridia</taxon>
        <taxon>Lachnospirales</taxon>
        <taxon>Lachnospiraceae</taxon>
        <taxon>Enterocloster</taxon>
    </lineage>
</organism>
<dbReference type="Gene3D" id="3.90.245.10">
    <property type="entry name" value="Ribonucleoside hydrolase-like"/>
    <property type="match status" value="1"/>
</dbReference>
<evidence type="ECO:0000313" key="5">
    <source>
        <dbReference type="Proteomes" id="UP000198508"/>
    </source>
</evidence>
<name>A0A1I0HQJ5_9FIRM</name>
<keyword evidence="2" id="KW-0326">Glycosidase</keyword>
<evidence type="ECO:0000259" key="3">
    <source>
        <dbReference type="Pfam" id="PF01156"/>
    </source>
</evidence>
<dbReference type="STRING" id="460384.SAMN05216313_11747"/>
<keyword evidence="1" id="KW-0378">Hydrolase</keyword>
<dbReference type="GO" id="GO:0008477">
    <property type="term" value="F:purine nucleosidase activity"/>
    <property type="evidence" value="ECO:0007669"/>
    <property type="project" value="TreeGrafter"/>
</dbReference>
<dbReference type="SUPFAM" id="SSF53590">
    <property type="entry name" value="Nucleoside hydrolase"/>
    <property type="match status" value="1"/>
</dbReference>
<dbReference type="EMBL" id="FOIM01000017">
    <property type="protein sequence ID" value="SET86304.1"/>
    <property type="molecule type" value="Genomic_DNA"/>
</dbReference>
<dbReference type="CDD" id="cd02650">
    <property type="entry name" value="nuc_hydro_CaPnhB"/>
    <property type="match status" value="1"/>
</dbReference>
<keyword evidence="5" id="KW-1185">Reference proteome</keyword>
<proteinExistence type="predicted"/>
<protein>
    <submittedName>
        <fullName evidence="4">Purine nucleosidase</fullName>
    </submittedName>
</protein>
<evidence type="ECO:0000313" key="4">
    <source>
        <dbReference type="EMBL" id="SET86304.1"/>
    </source>
</evidence>
<gene>
    <name evidence="4" type="ORF">SAMN05216313_11747</name>
</gene>
<dbReference type="InterPro" id="IPR036452">
    <property type="entry name" value="Ribo_hydro-like"/>
</dbReference>
<accession>A0A1I0HQJ5</accession>
<evidence type="ECO:0000256" key="1">
    <source>
        <dbReference type="ARBA" id="ARBA00022801"/>
    </source>
</evidence>
<dbReference type="PANTHER" id="PTHR12304:SF4">
    <property type="entry name" value="URIDINE NUCLEOSIDASE"/>
    <property type="match status" value="1"/>
</dbReference>
<dbReference type="InterPro" id="IPR023186">
    <property type="entry name" value="IUNH"/>
</dbReference>
<sequence>MIRLLIDADTGVDDSIALLYALNHADVEIVGITTVTGNTDSEQAGVNTLKILDLADAPDIPVVIGERQPLEEKWHGPVTFIHGENGIGNVQLPDSARSFRRQDVSDFMMEMAERYAGELVLVTLGPLTNVARTLRRYPDFGKKIRRVVSMGGTLNMRGNVSPVAEANFAGDPRACDIVFQSGMDILTVGLDVTIKTRLTVGHVELLKRVRKESCRKAVEYMDQALTYYRKGSRDQNYSLDDCPLHDPLAMVAALHPELFQIQRRKARIECGGTYCKGMVVTDTREKPFQAEYVSFAVDVDRERAVAYLLAAFWE</sequence>
<dbReference type="AlphaFoldDB" id="A0A1I0HQJ5"/>
<reference evidence="5" key="1">
    <citation type="submission" date="2016-10" db="EMBL/GenBank/DDBJ databases">
        <authorList>
            <person name="Varghese N."/>
            <person name="Submissions S."/>
        </authorList>
    </citation>
    <scope>NUCLEOTIDE SEQUENCE [LARGE SCALE GENOMIC DNA]</scope>
    <source>
        <strain evidence="5">NLAE-zl-G277</strain>
    </source>
</reference>
<dbReference type="Pfam" id="PF01156">
    <property type="entry name" value="IU_nuc_hydro"/>
    <property type="match status" value="1"/>
</dbReference>
<dbReference type="InterPro" id="IPR001910">
    <property type="entry name" value="Inosine/uridine_hydrolase_dom"/>
</dbReference>
<dbReference type="RefSeq" id="WP_092365784.1">
    <property type="nucleotide sequence ID" value="NZ_DAINWJ010000060.1"/>
</dbReference>
<dbReference type="PANTHER" id="PTHR12304">
    <property type="entry name" value="INOSINE-URIDINE PREFERRING NUCLEOSIDE HYDROLASE"/>
    <property type="match status" value="1"/>
</dbReference>
<dbReference type="Proteomes" id="UP000198508">
    <property type="component" value="Unassembled WGS sequence"/>
</dbReference>
<dbReference type="GO" id="GO:0005829">
    <property type="term" value="C:cytosol"/>
    <property type="evidence" value="ECO:0007669"/>
    <property type="project" value="TreeGrafter"/>
</dbReference>
<evidence type="ECO:0000256" key="2">
    <source>
        <dbReference type="ARBA" id="ARBA00023295"/>
    </source>
</evidence>
<feature type="domain" description="Inosine/uridine-preferring nucleoside hydrolase" evidence="3">
    <location>
        <begin position="4"/>
        <end position="304"/>
    </location>
</feature>